<feature type="region of interest" description="Disordered" evidence="2">
    <location>
        <begin position="1"/>
        <end position="30"/>
    </location>
</feature>
<accession>A0A8T0AVV7</accession>
<feature type="compositionally biased region" description="Polar residues" evidence="2">
    <location>
        <begin position="1"/>
        <end position="12"/>
    </location>
</feature>
<evidence type="ECO:0000256" key="1">
    <source>
        <dbReference type="ARBA" id="ARBA00009024"/>
    </source>
</evidence>
<dbReference type="OrthoDB" id="1045822at2759"/>
<dbReference type="InterPro" id="IPR006461">
    <property type="entry name" value="PLAC_motif_containing"/>
</dbReference>
<evidence type="ECO:0000256" key="2">
    <source>
        <dbReference type="SAM" id="MobiDB-lite"/>
    </source>
</evidence>
<proteinExistence type="inferred from homology"/>
<feature type="compositionally biased region" description="Basic and acidic residues" evidence="2">
    <location>
        <begin position="15"/>
        <end position="30"/>
    </location>
</feature>
<organism evidence="3 4">
    <name type="scientific">Silurus meridionalis</name>
    <name type="common">Southern catfish</name>
    <name type="synonym">Silurus soldatovi meridionalis</name>
    <dbReference type="NCBI Taxonomy" id="175797"/>
    <lineage>
        <taxon>Eukaryota</taxon>
        <taxon>Metazoa</taxon>
        <taxon>Chordata</taxon>
        <taxon>Craniata</taxon>
        <taxon>Vertebrata</taxon>
        <taxon>Euteleostomi</taxon>
        <taxon>Actinopterygii</taxon>
        <taxon>Neopterygii</taxon>
        <taxon>Teleostei</taxon>
        <taxon>Ostariophysi</taxon>
        <taxon>Siluriformes</taxon>
        <taxon>Siluridae</taxon>
        <taxon>Silurus</taxon>
    </lineage>
</organism>
<dbReference type="NCBIfam" id="TIGR01571">
    <property type="entry name" value="A_thal_Cys_rich"/>
    <property type="match status" value="1"/>
</dbReference>
<evidence type="ECO:0000313" key="3">
    <source>
        <dbReference type="EMBL" id="KAF7697410.1"/>
    </source>
</evidence>
<dbReference type="Proteomes" id="UP000606274">
    <property type="component" value="Unassembled WGS sequence"/>
</dbReference>
<evidence type="ECO:0008006" key="5">
    <source>
        <dbReference type="Google" id="ProtNLM"/>
    </source>
</evidence>
<reference evidence="3" key="1">
    <citation type="submission" date="2020-08" db="EMBL/GenBank/DDBJ databases">
        <title>Chromosome-level assembly of Southern catfish (Silurus meridionalis) provides insights into visual adaptation to the nocturnal and benthic lifestyles.</title>
        <authorList>
            <person name="Zhang Y."/>
            <person name="Wang D."/>
            <person name="Peng Z."/>
        </authorList>
    </citation>
    <scope>NUCLEOTIDE SEQUENCE</scope>
    <source>
        <strain evidence="3">SWU-2019-XX</strain>
        <tissue evidence="3">Muscle</tissue>
    </source>
</reference>
<protein>
    <recommendedName>
        <fullName evidence="5">PLAC8-like protein 1</fullName>
    </recommendedName>
</protein>
<dbReference type="PANTHER" id="PTHR15907">
    <property type="entry name" value="DUF614 FAMILY PROTEIN-RELATED"/>
    <property type="match status" value="1"/>
</dbReference>
<gene>
    <name evidence="3" type="ORF">HF521_005828</name>
</gene>
<dbReference type="Pfam" id="PF04749">
    <property type="entry name" value="PLAC8"/>
    <property type="match status" value="1"/>
</dbReference>
<sequence>MQQQPLLKSQNKPLDIGERGQERHGARSERWTSWTERVELPVVTRPGLGLTTTTVTTITQTGGDWSTGLLDVWNDLSTCSVGVFMPCCLDMSLAHQFGECVCLPLLPASTLAMRVAIRERFKIRGSMCEDWVTVFCCYHLAVCQMMREMKRRLKRQTYTVTTSLESC</sequence>
<comment type="similarity">
    <text evidence="1">Belongs to the cornifelin family.</text>
</comment>
<dbReference type="AlphaFoldDB" id="A0A8T0AVV7"/>
<keyword evidence="4" id="KW-1185">Reference proteome</keyword>
<name>A0A8T0AVV7_SILME</name>
<dbReference type="EMBL" id="JABFDY010000015">
    <property type="protein sequence ID" value="KAF7697410.1"/>
    <property type="molecule type" value="Genomic_DNA"/>
</dbReference>
<evidence type="ECO:0000313" key="4">
    <source>
        <dbReference type="Proteomes" id="UP000606274"/>
    </source>
</evidence>
<comment type="caution">
    <text evidence="3">The sequence shown here is derived from an EMBL/GenBank/DDBJ whole genome shotgun (WGS) entry which is preliminary data.</text>
</comment>